<feature type="active site" evidence="9">
    <location>
        <position position="240"/>
    </location>
</feature>
<dbReference type="PANTHER" id="PTHR30349:SF77">
    <property type="entry name" value="TYROSINE RECOMBINASE XERC"/>
    <property type="match status" value="1"/>
</dbReference>
<evidence type="ECO:0000313" key="12">
    <source>
        <dbReference type="EMBL" id="QGU02291.1"/>
    </source>
</evidence>
<dbReference type="AlphaFoldDB" id="A0A6B8VR03"/>
<feature type="domain" description="Core-binding (CB)" evidence="11">
    <location>
        <begin position="2"/>
        <end position="83"/>
    </location>
</feature>
<dbReference type="GO" id="GO:0006313">
    <property type="term" value="P:DNA transposition"/>
    <property type="evidence" value="ECO:0007669"/>
    <property type="project" value="UniProtKB-UniRule"/>
</dbReference>
<dbReference type="SUPFAM" id="SSF47823">
    <property type="entry name" value="lambda integrase-like, N-terminal domain"/>
    <property type="match status" value="1"/>
</dbReference>
<comment type="subcellular location">
    <subcellularLocation>
        <location evidence="1 9">Cytoplasm</location>
    </subcellularLocation>
</comment>
<evidence type="ECO:0000259" key="11">
    <source>
        <dbReference type="PROSITE" id="PS51900"/>
    </source>
</evidence>
<evidence type="ECO:0000256" key="4">
    <source>
        <dbReference type="ARBA" id="ARBA00022829"/>
    </source>
</evidence>
<feature type="active site" description="O-(3'-phospho-DNA)-tyrosine intermediate" evidence="9">
    <location>
        <position position="272"/>
    </location>
</feature>
<comment type="function">
    <text evidence="9">Site-specific tyrosine recombinase, which acts by catalyzing the cutting and rejoining of the recombining DNA molecules. The XerC-XerD complex is essential to convert dimers of the bacterial chromosome into monomers to permit their segregation at cell division. It also contributes to the segregational stability of plasmids.</text>
</comment>
<keyword evidence="8 9" id="KW-0131">Cell cycle</keyword>
<dbReference type="Gene3D" id="1.10.443.10">
    <property type="entry name" value="Intergrase catalytic core"/>
    <property type="match status" value="1"/>
</dbReference>
<feature type="active site" evidence="9">
    <location>
        <position position="145"/>
    </location>
</feature>
<dbReference type="GO" id="GO:0009037">
    <property type="term" value="F:tyrosine-based site-specific recombinase activity"/>
    <property type="evidence" value="ECO:0007669"/>
    <property type="project" value="UniProtKB-UniRule"/>
</dbReference>
<evidence type="ECO:0000256" key="7">
    <source>
        <dbReference type="ARBA" id="ARBA00023172"/>
    </source>
</evidence>
<keyword evidence="7 9" id="KW-0233">DNA recombination</keyword>
<organism evidence="12 13">
    <name type="scientific">Corynebacterium kalinowskii</name>
    <dbReference type="NCBI Taxonomy" id="2675216"/>
    <lineage>
        <taxon>Bacteria</taxon>
        <taxon>Bacillati</taxon>
        <taxon>Actinomycetota</taxon>
        <taxon>Actinomycetes</taxon>
        <taxon>Mycobacteriales</taxon>
        <taxon>Corynebacteriaceae</taxon>
        <taxon>Corynebacterium</taxon>
    </lineage>
</organism>
<dbReference type="EMBL" id="CP046452">
    <property type="protein sequence ID" value="QGU02291.1"/>
    <property type="molecule type" value="Genomic_DNA"/>
</dbReference>
<sequence>MAELIPLIEDYCESLHLVAGKSPATIKSYRSDLQLLAQDVATTKELTLSSLRAWLAKAVAEGKSKATLARRTASVKGFSAWLVKQGELDRDVAARLVTPKAGRHLPRVLAQKEAGELVGNAVSEDEVQFARDSAILELMYAAGVRIGELVGLDVGDVDVAKRTAKVTGKGNKQRMVPFGAAAADALSQWITVRGELAQAEESALFVGVRGKRIDPRQVRRVVERAAAVTGVSDLTPHGLRHSAATHMLEGGADLRIVQEMLGHSSLQTTQIYTHVTASRLKAAFDQAHPRA</sequence>
<dbReference type="HAMAP" id="MF_01808">
    <property type="entry name" value="Recomb_XerC_XerD"/>
    <property type="match status" value="1"/>
</dbReference>
<evidence type="ECO:0000256" key="5">
    <source>
        <dbReference type="ARBA" id="ARBA00022908"/>
    </source>
</evidence>
<reference evidence="13" key="1">
    <citation type="submission" date="2019-11" db="EMBL/GenBank/DDBJ databases">
        <title>Complete genome sequence of Corynebacterium kalinowskii 1959, a novel Corynebacterium species isolated from soil of a small paddock in Vilsendorf, Germany.</title>
        <authorList>
            <person name="Schaffert L."/>
            <person name="Ruwe M."/>
            <person name="Milse J."/>
            <person name="Hanuschka K."/>
            <person name="Ortseifen V."/>
            <person name="Droste J."/>
            <person name="Brandt D."/>
            <person name="Schlueter L."/>
            <person name="Kutter Y."/>
            <person name="Vinke S."/>
            <person name="Viehoefer P."/>
            <person name="Jacob L."/>
            <person name="Luebke N.-C."/>
            <person name="Schulte-Berndt E."/>
            <person name="Hain C."/>
            <person name="Linder M."/>
            <person name="Schmidt P."/>
            <person name="Wollenschlaeger L."/>
            <person name="Luttermann T."/>
            <person name="Thieme E."/>
            <person name="Hassa J."/>
            <person name="Haak M."/>
            <person name="Wittchen M."/>
            <person name="Mentz A."/>
            <person name="Persicke M."/>
            <person name="Busche T."/>
            <person name="Ruckert C."/>
        </authorList>
    </citation>
    <scope>NUCLEOTIDE SEQUENCE [LARGE SCALE GENOMIC DNA]</scope>
    <source>
        <strain evidence="13">1959</strain>
    </source>
</reference>
<keyword evidence="5 9" id="KW-0229">DNA integration</keyword>
<comment type="subunit">
    <text evidence="9">Forms a cyclic heterotetrameric complex composed of two molecules of XerC and two molecules of XerD.</text>
</comment>
<keyword evidence="4 9" id="KW-0159">Chromosome partition</keyword>
<dbReference type="CDD" id="cd00798">
    <property type="entry name" value="INT_XerDC_C"/>
    <property type="match status" value="1"/>
</dbReference>
<dbReference type="GO" id="GO:0005737">
    <property type="term" value="C:cytoplasm"/>
    <property type="evidence" value="ECO:0007669"/>
    <property type="project" value="UniProtKB-SubCell"/>
</dbReference>
<evidence type="ECO:0000256" key="2">
    <source>
        <dbReference type="ARBA" id="ARBA00022490"/>
    </source>
</evidence>
<evidence type="ECO:0000256" key="8">
    <source>
        <dbReference type="ARBA" id="ARBA00023306"/>
    </source>
</evidence>
<keyword evidence="3 9" id="KW-0132">Cell division</keyword>
<evidence type="ECO:0000259" key="10">
    <source>
        <dbReference type="PROSITE" id="PS51898"/>
    </source>
</evidence>
<dbReference type="InterPro" id="IPR010998">
    <property type="entry name" value="Integrase_recombinase_N"/>
</dbReference>
<gene>
    <name evidence="12" type="primary">xerC1</name>
    <name evidence="9" type="synonym">xerC</name>
    <name evidence="12" type="ORF">CKALI_07145</name>
</gene>
<proteinExistence type="inferred from homology"/>
<dbReference type="InterPro" id="IPR004107">
    <property type="entry name" value="Integrase_SAM-like_N"/>
</dbReference>
<dbReference type="Gene3D" id="1.10.150.130">
    <property type="match status" value="1"/>
</dbReference>
<dbReference type="Proteomes" id="UP000427071">
    <property type="component" value="Chromosome"/>
</dbReference>
<dbReference type="Pfam" id="PF00589">
    <property type="entry name" value="Phage_integrase"/>
    <property type="match status" value="1"/>
</dbReference>
<dbReference type="Pfam" id="PF02899">
    <property type="entry name" value="Phage_int_SAM_1"/>
    <property type="match status" value="1"/>
</dbReference>
<evidence type="ECO:0000256" key="9">
    <source>
        <dbReference type="HAMAP-Rule" id="MF_01808"/>
    </source>
</evidence>
<feature type="active site" evidence="9">
    <location>
        <position position="263"/>
    </location>
</feature>
<dbReference type="GO" id="GO:0051301">
    <property type="term" value="P:cell division"/>
    <property type="evidence" value="ECO:0007669"/>
    <property type="project" value="UniProtKB-KW"/>
</dbReference>
<dbReference type="InterPro" id="IPR044068">
    <property type="entry name" value="CB"/>
</dbReference>
<dbReference type="InterPro" id="IPR002104">
    <property type="entry name" value="Integrase_catalytic"/>
</dbReference>
<evidence type="ECO:0000256" key="1">
    <source>
        <dbReference type="ARBA" id="ARBA00004496"/>
    </source>
</evidence>
<dbReference type="PROSITE" id="PS51900">
    <property type="entry name" value="CB"/>
    <property type="match status" value="1"/>
</dbReference>
<protein>
    <recommendedName>
        <fullName evidence="9">Tyrosine recombinase XerC</fullName>
    </recommendedName>
</protein>
<name>A0A6B8VR03_9CORY</name>
<keyword evidence="6 9" id="KW-0238">DNA-binding</keyword>
<feature type="active site" evidence="9">
    <location>
        <position position="169"/>
    </location>
</feature>
<comment type="similarity">
    <text evidence="9">Belongs to the 'phage' integrase family. XerC subfamily.</text>
</comment>
<evidence type="ECO:0000313" key="13">
    <source>
        <dbReference type="Proteomes" id="UP000427071"/>
    </source>
</evidence>
<dbReference type="InterPro" id="IPR023009">
    <property type="entry name" value="Tyrosine_recombinase_XerC/XerD"/>
</dbReference>
<keyword evidence="2 9" id="KW-0963">Cytoplasm</keyword>
<accession>A0A6B8VR03</accession>
<dbReference type="GO" id="GO:0003677">
    <property type="term" value="F:DNA binding"/>
    <property type="evidence" value="ECO:0007669"/>
    <property type="project" value="UniProtKB-UniRule"/>
</dbReference>
<dbReference type="GO" id="GO:0007059">
    <property type="term" value="P:chromosome segregation"/>
    <property type="evidence" value="ECO:0007669"/>
    <property type="project" value="UniProtKB-UniRule"/>
</dbReference>
<feature type="active site" evidence="9">
    <location>
        <position position="237"/>
    </location>
</feature>
<dbReference type="InterPro" id="IPR011010">
    <property type="entry name" value="DNA_brk_join_enz"/>
</dbReference>
<evidence type="ECO:0000256" key="3">
    <source>
        <dbReference type="ARBA" id="ARBA00022618"/>
    </source>
</evidence>
<dbReference type="PROSITE" id="PS51898">
    <property type="entry name" value="TYR_RECOMBINASE"/>
    <property type="match status" value="1"/>
</dbReference>
<feature type="domain" description="Tyr recombinase" evidence="10">
    <location>
        <begin position="104"/>
        <end position="285"/>
    </location>
</feature>
<dbReference type="RefSeq" id="WP_156192623.1">
    <property type="nucleotide sequence ID" value="NZ_CP046452.1"/>
</dbReference>
<dbReference type="InterPro" id="IPR013762">
    <property type="entry name" value="Integrase-like_cat_sf"/>
</dbReference>
<dbReference type="PANTHER" id="PTHR30349">
    <property type="entry name" value="PHAGE INTEGRASE-RELATED"/>
    <property type="match status" value="1"/>
</dbReference>
<dbReference type="SUPFAM" id="SSF56349">
    <property type="entry name" value="DNA breaking-rejoining enzymes"/>
    <property type="match status" value="1"/>
</dbReference>
<keyword evidence="13" id="KW-1185">Reference proteome</keyword>
<dbReference type="InterPro" id="IPR050090">
    <property type="entry name" value="Tyrosine_recombinase_XerCD"/>
</dbReference>
<evidence type="ECO:0000256" key="6">
    <source>
        <dbReference type="ARBA" id="ARBA00023125"/>
    </source>
</evidence>
<dbReference type="KEGG" id="ckw:CKALI_07145"/>